<keyword evidence="1" id="KW-0812">Transmembrane</keyword>
<sequence>MKIPLDHELKKKYIFNHEDKKELIPLGKKILKLIIVIAVIKITRVFLVVNNTVNKNITEIFAIAPPEELFRFFALMIMVFGFIILFCLYLIKGKNVIKHQLFMYIMLFCIVDMLFIYIFPEIPSSIFKAIFGTA</sequence>
<evidence type="ECO:0000256" key="1">
    <source>
        <dbReference type="SAM" id="Phobius"/>
    </source>
</evidence>
<keyword evidence="1" id="KW-1133">Transmembrane helix</keyword>
<gene>
    <name evidence="2" type="ORF">KD144_07925</name>
</gene>
<accession>A0A941JFP9</accession>
<reference evidence="2" key="1">
    <citation type="submission" date="2021-04" db="EMBL/GenBank/DDBJ databases">
        <title>Genomic analysis of electroactive and textile dye degrading Bacillus circulans strain: DC10 isolated from constructed wetland-microbial fuel cells treating textile dye wastewaters.</title>
        <authorList>
            <person name="Patel D.U."/>
            <person name="Desai C.R."/>
        </authorList>
    </citation>
    <scope>NUCLEOTIDE SEQUENCE</scope>
    <source>
        <strain evidence="2">DC10</strain>
    </source>
</reference>
<dbReference type="AlphaFoldDB" id="A0A941JFP9"/>
<keyword evidence="1" id="KW-0472">Membrane</keyword>
<comment type="caution">
    <text evidence="2">The sequence shown here is derived from an EMBL/GenBank/DDBJ whole genome shotgun (WGS) entry which is preliminary data.</text>
</comment>
<feature type="transmembrane region" description="Helical" evidence="1">
    <location>
        <begin position="69"/>
        <end position="89"/>
    </location>
</feature>
<name>A0A941JFP9_NIACI</name>
<organism evidence="2">
    <name type="scientific">Niallia circulans</name>
    <name type="common">Bacillus circulans</name>
    <dbReference type="NCBI Taxonomy" id="1397"/>
    <lineage>
        <taxon>Bacteria</taxon>
        <taxon>Bacillati</taxon>
        <taxon>Bacillota</taxon>
        <taxon>Bacilli</taxon>
        <taxon>Bacillales</taxon>
        <taxon>Bacillaceae</taxon>
        <taxon>Niallia</taxon>
    </lineage>
</organism>
<feature type="transmembrane region" description="Helical" evidence="1">
    <location>
        <begin position="30"/>
        <end position="49"/>
    </location>
</feature>
<proteinExistence type="predicted"/>
<dbReference type="RefSeq" id="WP_212118308.1">
    <property type="nucleotide sequence ID" value="NZ_JAGTPX020000007.1"/>
</dbReference>
<evidence type="ECO:0000313" key="2">
    <source>
        <dbReference type="EMBL" id="MBR8669466.1"/>
    </source>
</evidence>
<dbReference type="EMBL" id="JAGTPX010000006">
    <property type="protein sequence ID" value="MBR8669466.1"/>
    <property type="molecule type" value="Genomic_DNA"/>
</dbReference>
<feature type="transmembrane region" description="Helical" evidence="1">
    <location>
        <begin position="101"/>
        <end position="119"/>
    </location>
</feature>
<protein>
    <submittedName>
        <fullName evidence="2">Uncharacterized protein</fullName>
    </submittedName>
</protein>